<proteinExistence type="predicted"/>
<feature type="compositionally biased region" description="Basic and acidic residues" evidence="1">
    <location>
        <begin position="26"/>
        <end position="39"/>
    </location>
</feature>
<feature type="region of interest" description="Disordered" evidence="1">
    <location>
        <begin position="1"/>
        <end position="93"/>
    </location>
</feature>
<organism evidence="2">
    <name type="scientific">Chromera velia CCMP2878</name>
    <dbReference type="NCBI Taxonomy" id="1169474"/>
    <lineage>
        <taxon>Eukaryota</taxon>
        <taxon>Sar</taxon>
        <taxon>Alveolata</taxon>
        <taxon>Colpodellida</taxon>
        <taxon>Chromeraceae</taxon>
        <taxon>Chromera</taxon>
    </lineage>
</organism>
<name>A0A0G4I6S8_9ALVE</name>
<evidence type="ECO:0000313" key="2">
    <source>
        <dbReference type="EMBL" id="CEM52637.1"/>
    </source>
</evidence>
<reference evidence="2" key="1">
    <citation type="submission" date="2014-11" db="EMBL/GenBank/DDBJ databases">
        <authorList>
            <person name="Otto D Thomas"/>
            <person name="Naeem Raeece"/>
        </authorList>
    </citation>
    <scope>NUCLEOTIDE SEQUENCE</scope>
</reference>
<evidence type="ECO:0000256" key="1">
    <source>
        <dbReference type="SAM" id="MobiDB-lite"/>
    </source>
</evidence>
<sequence>DSRALLTTPLEDPTPMTPSGLSYTKQESEMSHISKEESRGIVPVPGRGSLQAQVSASASTRVGGSSEADKDHVYASQQKWKNHGRKGGVEEPV</sequence>
<accession>A0A0G4I6S8</accession>
<dbReference type="EMBL" id="CDMZ01005319">
    <property type="protein sequence ID" value="CEM52637.1"/>
    <property type="molecule type" value="Genomic_DNA"/>
</dbReference>
<protein>
    <submittedName>
        <fullName evidence="2">Uncharacterized protein</fullName>
    </submittedName>
</protein>
<dbReference type="AlphaFoldDB" id="A0A0G4I6S8"/>
<feature type="non-terminal residue" evidence="2">
    <location>
        <position position="93"/>
    </location>
</feature>
<gene>
    <name evidence="2" type="ORF">Cvel_36362</name>
</gene>
<feature type="non-terminal residue" evidence="2">
    <location>
        <position position="1"/>
    </location>
</feature>
<feature type="compositionally biased region" description="Polar residues" evidence="1">
    <location>
        <begin position="50"/>
        <end position="63"/>
    </location>
</feature>